<feature type="transmembrane region" description="Helical" evidence="1">
    <location>
        <begin position="78"/>
        <end position="98"/>
    </location>
</feature>
<dbReference type="EMBL" id="RAYQ01000016">
    <property type="protein sequence ID" value="RKI90131.1"/>
    <property type="molecule type" value="Genomic_DNA"/>
</dbReference>
<reference evidence="2 3" key="1">
    <citation type="submission" date="2018-09" db="EMBL/GenBank/DDBJ databases">
        <title>Murine metabolic-syndrome-specific gut microbial biobank.</title>
        <authorList>
            <person name="Liu C."/>
        </authorList>
    </citation>
    <scope>NUCLEOTIDE SEQUENCE [LARGE SCALE GENOMIC DNA]</scope>
    <source>
        <strain evidence="2 3">0.1xD8-82</strain>
    </source>
</reference>
<accession>A0A3A9ARB2</accession>
<feature type="transmembrane region" description="Helical" evidence="1">
    <location>
        <begin position="21"/>
        <end position="43"/>
    </location>
</feature>
<comment type="caution">
    <text evidence="2">The sequence shown here is derived from an EMBL/GenBank/DDBJ whole genome shotgun (WGS) entry which is preliminary data.</text>
</comment>
<dbReference type="Pfam" id="PF12670">
    <property type="entry name" value="DUF3792"/>
    <property type="match status" value="1"/>
</dbReference>
<dbReference type="OrthoDB" id="1779887at2"/>
<feature type="transmembrane region" description="Helical" evidence="1">
    <location>
        <begin position="49"/>
        <end position="69"/>
    </location>
</feature>
<keyword evidence="1" id="KW-0472">Membrane</keyword>
<evidence type="ECO:0000256" key="1">
    <source>
        <dbReference type="SAM" id="Phobius"/>
    </source>
</evidence>
<dbReference type="Proteomes" id="UP000280696">
    <property type="component" value="Unassembled WGS sequence"/>
</dbReference>
<sequence>MEEEMLKKLNLSARITFILKCLLLSYLLTTGLLLLLALMLYKFELSEKIVSICIIGIYILVTFLAGFLAGKREGSRKFLWGLLMGSLYFAILAVVSIVTNHGTGEISGNFITVLMLCCGSGMLGGMIS</sequence>
<keyword evidence="1" id="KW-0812">Transmembrane</keyword>
<proteinExistence type="predicted"/>
<dbReference type="InterPro" id="IPR023804">
    <property type="entry name" value="DUF3792_TM"/>
</dbReference>
<feature type="transmembrane region" description="Helical" evidence="1">
    <location>
        <begin position="110"/>
        <end position="127"/>
    </location>
</feature>
<dbReference type="AlphaFoldDB" id="A0A3A9ARB2"/>
<gene>
    <name evidence="2" type="ORF">D7V94_14755</name>
</gene>
<keyword evidence="1" id="KW-1133">Transmembrane helix</keyword>
<organism evidence="2 3">
    <name type="scientific">Parablautia intestinalis</name>
    <dbReference type="NCBI Taxonomy" id="2320100"/>
    <lineage>
        <taxon>Bacteria</taxon>
        <taxon>Bacillati</taxon>
        <taxon>Bacillota</taxon>
        <taxon>Clostridia</taxon>
        <taxon>Lachnospirales</taxon>
        <taxon>Lachnospiraceae</taxon>
        <taxon>Parablautia</taxon>
    </lineage>
</organism>
<dbReference type="NCBIfam" id="TIGR04086">
    <property type="entry name" value="TIGR04086_membr"/>
    <property type="match status" value="1"/>
</dbReference>
<protein>
    <submittedName>
        <fullName evidence="2">TIGR04086 family membrane protein</fullName>
    </submittedName>
</protein>
<evidence type="ECO:0000313" key="3">
    <source>
        <dbReference type="Proteomes" id="UP000280696"/>
    </source>
</evidence>
<evidence type="ECO:0000313" key="2">
    <source>
        <dbReference type="EMBL" id="RKI90131.1"/>
    </source>
</evidence>
<keyword evidence="3" id="KW-1185">Reference proteome</keyword>
<name>A0A3A9ARB2_9FIRM</name>